<comment type="caution">
    <text evidence="2">The sequence shown here is derived from an EMBL/GenBank/DDBJ whole genome shotgun (WGS) entry which is preliminary data.</text>
</comment>
<dbReference type="PRINTS" id="PR00109">
    <property type="entry name" value="TYRKINASE"/>
</dbReference>
<dbReference type="GO" id="GO:0043235">
    <property type="term" value="C:receptor complex"/>
    <property type="evidence" value="ECO:0007669"/>
    <property type="project" value="TreeGrafter"/>
</dbReference>
<dbReference type="Pfam" id="PF07714">
    <property type="entry name" value="PK_Tyr_Ser-Thr"/>
    <property type="match status" value="1"/>
</dbReference>
<dbReference type="GO" id="GO:0005886">
    <property type="term" value="C:plasma membrane"/>
    <property type="evidence" value="ECO:0007669"/>
    <property type="project" value="TreeGrafter"/>
</dbReference>
<dbReference type="InterPro" id="IPR011009">
    <property type="entry name" value="Kinase-like_dom_sf"/>
</dbReference>
<proteinExistence type="predicted"/>
<dbReference type="AlphaFoldDB" id="A0AAD9ITB6"/>
<keyword evidence="3" id="KW-1185">Reference proteome</keyword>
<gene>
    <name evidence="2" type="ORF">LSH36_1437g00034</name>
</gene>
<dbReference type="Gene3D" id="1.10.510.10">
    <property type="entry name" value="Transferase(Phosphotransferase) domain 1"/>
    <property type="match status" value="1"/>
</dbReference>
<dbReference type="PANTHER" id="PTHR24416">
    <property type="entry name" value="TYROSINE-PROTEIN KINASE RECEPTOR"/>
    <property type="match status" value="1"/>
</dbReference>
<dbReference type="InterPro" id="IPR050122">
    <property type="entry name" value="RTK"/>
</dbReference>
<dbReference type="InterPro" id="IPR001245">
    <property type="entry name" value="Ser-Thr/Tyr_kinase_cat_dom"/>
</dbReference>
<dbReference type="GO" id="GO:0007169">
    <property type="term" value="P:cell surface receptor protein tyrosine kinase signaling pathway"/>
    <property type="evidence" value="ECO:0007669"/>
    <property type="project" value="TreeGrafter"/>
</dbReference>
<protein>
    <recommendedName>
        <fullName evidence="1">Protein kinase domain-containing protein</fullName>
    </recommendedName>
</protein>
<dbReference type="GO" id="GO:0005524">
    <property type="term" value="F:ATP binding"/>
    <property type="evidence" value="ECO:0007669"/>
    <property type="project" value="InterPro"/>
</dbReference>
<dbReference type="EMBL" id="JAODUP010001436">
    <property type="protein sequence ID" value="KAK2140211.1"/>
    <property type="molecule type" value="Genomic_DNA"/>
</dbReference>
<dbReference type="Proteomes" id="UP001208570">
    <property type="component" value="Unassembled WGS sequence"/>
</dbReference>
<dbReference type="GO" id="GO:0004714">
    <property type="term" value="F:transmembrane receptor protein tyrosine kinase activity"/>
    <property type="evidence" value="ECO:0007669"/>
    <property type="project" value="TreeGrafter"/>
</dbReference>
<dbReference type="PANTHER" id="PTHR24416:SF611">
    <property type="entry name" value="TYROSINE-PROTEIN KINASE TRANSMEMBRANE RECEPTOR ROR"/>
    <property type="match status" value="1"/>
</dbReference>
<organism evidence="2 3">
    <name type="scientific">Paralvinella palmiformis</name>
    <dbReference type="NCBI Taxonomy" id="53620"/>
    <lineage>
        <taxon>Eukaryota</taxon>
        <taxon>Metazoa</taxon>
        <taxon>Spiralia</taxon>
        <taxon>Lophotrochozoa</taxon>
        <taxon>Annelida</taxon>
        <taxon>Polychaeta</taxon>
        <taxon>Sedentaria</taxon>
        <taxon>Canalipalpata</taxon>
        <taxon>Terebellida</taxon>
        <taxon>Terebelliformia</taxon>
        <taxon>Alvinellidae</taxon>
        <taxon>Paralvinella</taxon>
    </lineage>
</organism>
<reference evidence="2" key="1">
    <citation type="journal article" date="2023" name="Mol. Biol. Evol.">
        <title>Third-Generation Sequencing Reveals the Adaptive Role of the Epigenome in Three Deep-Sea Polychaetes.</title>
        <authorList>
            <person name="Perez M."/>
            <person name="Aroh O."/>
            <person name="Sun Y."/>
            <person name="Lan Y."/>
            <person name="Juniper S.K."/>
            <person name="Young C.R."/>
            <person name="Angers B."/>
            <person name="Qian P.Y."/>
        </authorList>
    </citation>
    <scope>NUCLEOTIDE SEQUENCE</scope>
    <source>
        <strain evidence="2">P08H-3</strain>
    </source>
</reference>
<evidence type="ECO:0000313" key="2">
    <source>
        <dbReference type="EMBL" id="KAK2140211.1"/>
    </source>
</evidence>
<accession>A0AAD9ITB6</accession>
<evidence type="ECO:0000259" key="1">
    <source>
        <dbReference type="PROSITE" id="PS50011"/>
    </source>
</evidence>
<dbReference type="PROSITE" id="PS50011">
    <property type="entry name" value="PROTEIN_KINASE_DOM"/>
    <property type="match status" value="1"/>
</dbReference>
<evidence type="ECO:0000313" key="3">
    <source>
        <dbReference type="Proteomes" id="UP001208570"/>
    </source>
</evidence>
<dbReference type="InterPro" id="IPR000719">
    <property type="entry name" value="Prot_kinase_dom"/>
</dbReference>
<sequence>MVSSVYQSLLKPDINMFTTSNIVLDTILSEGNFYQTWKGKLTQNKSAPLQIVIKKTKDDCEIFDNYLKIQGLYLTKLRSNDNIIACLGMTSDLKLLIMEVAPLGNLRQYLEIKANEMYYNVTSSKTLEMDFINQIIEASDAVHQLDPPGLFYCLCSSNVLLSSDQKCKLSGFASKESVRAREKWEEENNLPRPIQWLAPEAIKLNHVIQSDIWSIGLLMWEIFNAGKLPFGDVSDDEARQKVLTGQRPIKPTKCSDDMFDIMTQCWMRQPYNRPSLHDISVKCNELIQYEEV</sequence>
<dbReference type="SUPFAM" id="SSF56112">
    <property type="entry name" value="Protein kinase-like (PK-like)"/>
    <property type="match status" value="1"/>
</dbReference>
<feature type="domain" description="Protein kinase" evidence="1">
    <location>
        <begin position="22"/>
        <end position="287"/>
    </location>
</feature>
<name>A0AAD9ITB6_9ANNE</name>